<keyword evidence="2" id="KW-1185">Reference proteome</keyword>
<evidence type="ECO:0000313" key="2">
    <source>
        <dbReference type="Proteomes" id="UP000597668"/>
    </source>
</evidence>
<accession>A0A8J6LYX3</accession>
<protein>
    <submittedName>
        <fullName evidence="1">Uncharacterized protein</fullName>
    </submittedName>
</protein>
<dbReference type="AlphaFoldDB" id="A0A8J6LYX3"/>
<gene>
    <name evidence="1" type="ORF">H8K20_06445</name>
</gene>
<reference evidence="1" key="1">
    <citation type="submission" date="2020-08" db="EMBL/GenBank/DDBJ databases">
        <authorList>
            <person name="Liu C."/>
            <person name="Sun Q."/>
        </authorList>
    </citation>
    <scope>NUCLEOTIDE SEQUENCE</scope>
    <source>
        <strain evidence="1">NSJ-65</strain>
    </source>
</reference>
<dbReference type="RefSeq" id="WP_186487833.1">
    <property type="nucleotide sequence ID" value="NZ_JACOGI010000001.1"/>
</dbReference>
<evidence type="ECO:0000313" key="1">
    <source>
        <dbReference type="EMBL" id="MBC3516033.1"/>
    </source>
</evidence>
<name>A0A8J6LYX3_9FIRM</name>
<sequence>MEFQEYMKIKRRMVNYNLEESYCDMRCSDCALGQMKNGLGCFCGDFEMKDPEKAEEIVRQWEAKHPQKKYAQDFFEKYPKAPKDNYGTPAACRKTIYGGSCIDNADCEDCWNEPMEEDPAHD</sequence>
<comment type="caution">
    <text evidence="1">The sequence shown here is derived from an EMBL/GenBank/DDBJ whole genome shotgun (WGS) entry which is preliminary data.</text>
</comment>
<proteinExistence type="predicted"/>
<dbReference type="Proteomes" id="UP000597668">
    <property type="component" value="Unassembled WGS sequence"/>
</dbReference>
<dbReference type="EMBL" id="JACOGI010000001">
    <property type="protein sequence ID" value="MBC3516033.1"/>
    <property type="molecule type" value="Genomic_DNA"/>
</dbReference>
<organism evidence="1 2">
    <name type="scientific">Neobittarella massiliensis</name>
    <name type="common">ex Bilen et al. 2018</name>
    <dbReference type="NCBI Taxonomy" id="2041842"/>
    <lineage>
        <taxon>Bacteria</taxon>
        <taxon>Bacillati</taxon>
        <taxon>Bacillota</taxon>
        <taxon>Clostridia</taxon>
        <taxon>Eubacteriales</taxon>
        <taxon>Oscillospiraceae</taxon>
        <taxon>Neobittarella (ex Bilen et al. 2018)</taxon>
    </lineage>
</organism>